<organism evidence="2 3">
    <name type="scientific">Neotoma lepida</name>
    <name type="common">Desert woodrat</name>
    <dbReference type="NCBI Taxonomy" id="56216"/>
    <lineage>
        <taxon>Eukaryota</taxon>
        <taxon>Metazoa</taxon>
        <taxon>Chordata</taxon>
        <taxon>Craniata</taxon>
        <taxon>Vertebrata</taxon>
        <taxon>Euteleostomi</taxon>
        <taxon>Mammalia</taxon>
        <taxon>Eutheria</taxon>
        <taxon>Euarchontoglires</taxon>
        <taxon>Glires</taxon>
        <taxon>Rodentia</taxon>
        <taxon>Myomorpha</taxon>
        <taxon>Muroidea</taxon>
        <taxon>Cricetidae</taxon>
        <taxon>Neotominae</taxon>
        <taxon>Neotoma</taxon>
    </lineage>
</organism>
<dbReference type="Pfam" id="PF12796">
    <property type="entry name" value="Ank_2"/>
    <property type="match status" value="1"/>
</dbReference>
<dbReference type="SMART" id="SM00248">
    <property type="entry name" value="ANK"/>
    <property type="match status" value="2"/>
</dbReference>
<accession>A0A1A6GBY7</accession>
<keyword evidence="3" id="KW-1185">Reference proteome</keyword>
<dbReference type="InterPro" id="IPR002110">
    <property type="entry name" value="Ankyrin_rpt"/>
</dbReference>
<name>A0A1A6GBY7_NEOLE</name>
<dbReference type="OrthoDB" id="9634830at2759"/>
<evidence type="ECO:0000313" key="2">
    <source>
        <dbReference type="EMBL" id="OBS63751.1"/>
    </source>
</evidence>
<dbReference type="SUPFAM" id="SSF48403">
    <property type="entry name" value="Ankyrin repeat"/>
    <property type="match status" value="1"/>
</dbReference>
<dbReference type="Proteomes" id="UP000092124">
    <property type="component" value="Unassembled WGS sequence"/>
</dbReference>
<dbReference type="EMBL" id="LZPO01098402">
    <property type="protein sequence ID" value="OBS63751.1"/>
    <property type="molecule type" value="Genomic_DNA"/>
</dbReference>
<dbReference type="PANTHER" id="PTHR24147:SF64">
    <property type="entry name" value="ANKYRIN REPEAT DOMAIN-CONTAINING PROTEIN 19-RELATED"/>
    <property type="match status" value="1"/>
</dbReference>
<feature type="non-terminal residue" evidence="2">
    <location>
        <position position="70"/>
    </location>
</feature>
<reference evidence="2 3" key="1">
    <citation type="submission" date="2016-06" db="EMBL/GenBank/DDBJ databases">
        <title>The Draft Genome Sequence and Annotation of the Desert Woodrat Neotoma lepida.</title>
        <authorList>
            <person name="Campbell M."/>
            <person name="Oakeson K.F."/>
            <person name="Yandell M."/>
            <person name="Halpert J.R."/>
            <person name="Dearing D."/>
        </authorList>
    </citation>
    <scope>NUCLEOTIDE SEQUENCE [LARGE SCALE GENOMIC DNA]</scope>
    <source>
        <strain evidence="2">417</strain>
        <tissue evidence="2">Liver</tissue>
    </source>
</reference>
<dbReference type="PROSITE" id="PS50088">
    <property type="entry name" value="ANK_REPEAT"/>
    <property type="match status" value="2"/>
</dbReference>
<dbReference type="Gene3D" id="1.25.40.20">
    <property type="entry name" value="Ankyrin repeat-containing domain"/>
    <property type="match status" value="1"/>
</dbReference>
<proteinExistence type="predicted"/>
<feature type="repeat" description="ANK" evidence="1">
    <location>
        <begin position="30"/>
        <end position="62"/>
    </location>
</feature>
<sequence>MLLLAIEHNNQKCVSILLKRGADPHMKDFNGNTALHYAVYNGNQKIVNMLLEHRVNINAKSEIQHREHNY</sequence>
<feature type="repeat" description="ANK" evidence="1">
    <location>
        <begin position="1"/>
        <end position="29"/>
    </location>
</feature>
<dbReference type="InterPro" id="IPR050657">
    <property type="entry name" value="Ankyrin_repeat_domain"/>
</dbReference>
<protein>
    <submittedName>
        <fullName evidence="2">Uncharacterized protein</fullName>
    </submittedName>
</protein>
<evidence type="ECO:0000256" key="1">
    <source>
        <dbReference type="PROSITE-ProRule" id="PRU00023"/>
    </source>
</evidence>
<comment type="caution">
    <text evidence="2">The sequence shown here is derived from an EMBL/GenBank/DDBJ whole genome shotgun (WGS) entry which is preliminary data.</text>
</comment>
<evidence type="ECO:0000313" key="3">
    <source>
        <dbReference type="Proteomes" id="UP000092124"/>
    </source>
</evidence>
<dbReference type="PANTHER" id="PTHR24147">
    <property type="entry name" value="ANKYRIN REPEAT DOMAIN 36-RELATED"/>
    <property type="match status" value="1"/>
</dbReference>
<keyword evidence="1" id="KW-0040">ANK repeat</keyword>
<dbReference type="AlphaFoldDB" id="A0A1A6GBY7"/>
<dbReference type="PROSITE" id="PS50297">
    <property type="entry name" value="ANK_REP_REGION"/>
    <property type="match status" value="1"/>
</dbReference>
<dbReference type="InterPro" id="IPR036770">
    <property type="entry name" value="Ankyrin_rpt-contain_sf"/>
</dbReference>
<gene>
    <name evidence="2" type="ORF">A6R68_07710</name>
</gene>